<organism evidence="5 6">
    <name type="scientific">Rhipicephalus sanguineus</name>
    <name type="common">Brown dog tick</name>
    <name type="synonym">Ixodes sanguineus</name>
    <dbReference type="NCBI Taxonomy" id="34632"/>
    <lineage>
        <taxon>Eukaryota</taxon>
        <taxon>Metazoa</taxon>
        <taxon>Ecdysozoa</taxon>
        <taxon>Arthropoda</taxon>
        <taxon>Chelicerata</taxon>
        <taxon>Arachnida</taxon>
        <taxon>Acari</taxon>
        <taxon>Parasitiformes</taxon>
        <taxon>Ixodida</taxon>
        <taxon>Ixodoidea</taxon>
        <taxon>Ixodidae</taxon>
        <taxon>Rhipicephalinae</taxon>
        <taxon>Rhipicephalus</taxon>
        <taxon>Rhipicephalus</taxon>
    </lineage>
</organism>
<feature type="region of interest" description="Disordered" evidence="3">
    <location>
        <begin position="1"/>
        <end position="107"/>
    </location>
</feature>
<dbReference type="GO" id="GO:0005509">
    <property type="term" value="F:calcium ion binding"/>
    <property type="evidence" value="ECO:0007669"/>
    <property type="project" value="InterPro"/>
</dbReference>
<accession>A0A9D4T0U2</accession>
<dbReference type="FunFam" id="1.10.238.10:FF:000003">
    <property type="entry name" value="Calmodulin A"/>
    <property type="match status" value="1"/>
</dbReference>
<sequence length="250" mass="26146">MSLEKCASGEGGGGAVPLTPMKASPPTHLPQEGQKPSTAASTVPPSSKAPAHSVLKERVDVPSTSGAGANASKGPEKMATKKDTPPGRGGGGGGGRSVSESSGSQLSEEAIAELREAFALFDKDGNGAISTKELGTMMRALGQNPTEAELKDMIAEVDSDGNGTVDFTEFLAMMTKKTRTADTEDEIREAFRVFDRDGNGFITAAELRHVMTTLGEKLTDEEVDAMIREADTDGDGQINYEEFVALMTST</sequence>
<dbReference type="PROSITE" id="PS50222">
    <property type="entry name" value="EF_HAND_2"/>
    <property type="match status" value="4"/>
</dbReference>
<dbReference type="InterPro" id="IPR011992">
    <property type="entry name" value="EF-hand-dom_pair"/>
</dbReference>
<comment type="caution">
    <text evidence="5">The sequence shown here is derived from an EMBL/GenBank/DDBJ whole genome shotgun (WGS) entry which is preliminary data.</text>
</comment>
<evidence type="ECO:0000256" key="2">
    <source>
        <dbReference type="ARBA" id="ARBA00022837"/>
    </source>
</evidence>
<dbReference type="GO" id="GO:0016460">
    <property type="term" value="C:myosin II complex"/>
    <property type="evidence" value="ECO:0007669"/>
    <property type="project" value="TreeGrafter"/>
</dbReference>
<dbReference type="EMBL" id="JABSTV010001248">
    <property type="protein sequence ID" value="KAH7967756.1"/>
    <property type="molecule type" value="Genomic_DNA"/>
</dbReference>
<dbReference type="Gene3D" id="1.10.238.10">
    <property type="entry name" value="EF-hand"/>
    <property type="match status" value="3"/>
</dbReference>
<feature type="domain" description="EF-hand" evidence="4">
    <location>
        <begin position="218"/>
        <end position="250"/>
    </location>
</feature>
<feature type="compositionally biased region" description="Basic and acidic residues" evidence="3">
    <location>
        <begin position="74"/>
        <end position="85"/>
    </location>
</feature>
<keyword evidence="2" id="KW-0106">Calcium</keyword>
<name>A0A9D4T0U2_RHISA</name>
<feature type="domain" description="EF-hand" evidence="4">
    <location>
        <begin position="145"/>
        <end position="180"/>
    </location>
</feature>
<gene>
    <name evidence="5" type="ORF">HPB52_002228</name>
</gene>
<dbReference type="AlphaFoldDB" id="A0A9D4T0U2"/>
<evidence type="ECO:0000313" key="5">
    <source>
        <dbReference type="EMBL" id="KAH7967756.1"/>
    </source>
</evidence>
<dbReference type="Pfam" id="PF13499">
    <property type="entry name" value="EF-hand_7"/>
    <property type="match status" value="2"/>
</dbReference>
<keyword evidence="1" id="KW-0677">Repeat</keyword>
<feature type="compositionally biased region" description="Low complexity" evidence="3">
    <location>
        <begin position="35"/>
        <end position="51"/>
    </location>
</feature>
<dbReference type="PANTHER" id="PTHR23048:SF0">
    <property type="entry name" value="CALMODULIN LIKE 3"/>
    <property type="match status" value="1"/>
</dbReference>
<feature type="domain" description="EF-hand" evidence="4">
    <location>
        <begin position="109"/>
        <end position="144"/>
    </location>
</feature>
<dbReference type="SMART" id="SM00054">
    <property type="entry name" value="EFh"/>
    <property type="match status" value="4"/>
</dbReference>
<reference evidence="5" key="2">
    <citation type="submission" date="2021-09" db="EMBL/GenBank/DDBJ databases">
        <authorList>
            <person name="Jia N."/>
            <person name="Wang J."/>
            <person name="Shi W."/>
            <person name="Du L."/>
            <person name="Sun Y."/>
            <person name="Zhan W."/>
            <person name="Jiang J."/>
            <person name="Wang Q."/>
            <person name="Zhang B."/>
            <person name="Ji P."/>
            <person name="Sakyi L.B."/>
            <person name="Cui X."/>
            <person name="Yuan T."/>
            <person name="Jiang B."/>
            <person name="Yang W."/>
            <person name="Lam T.T.-Y."/>
            <person name="Chang Q."/>
            <person name="Ding S."/>
            <person name="Wang X."/>
            <person name="Zhu J."/>
            <person name="Ruan X."/>
            <person name="Zhao L."/>
            <person name="Wei J."/>
            <person name="Que T."/>
            <person name="Du C."/>
            <person name="Cheng J."/>
            <person name="Dai P."/>
            <person name="Han X."/>
            <person name="Huang E."/>
            <person name="Gao Y."/>
            <person name="Liu J."/>
            <person name="Shao H."/>
            <person name="Ye R."/>
            <person name="Li L."/>
            <person name="Wei W."/>
            <person name="Wang X."/>
            <person name="Wang C."/>
            <person name="Huo Q."/>
            <person name="Li W."/>
            <person name="Guo W."/>
            <person name="Chen H."/>
            <person name="Chen S."/>
            <person name="Zhou L."/>
            <person name="Zhou L."/>
            <person name="Ni X."/>
            <person name="Tian J."/>
            <person name="Zhou Y."/>
            <person name="Sheng Y."/>
            <person name="Liu T."/>
            <person name="Pan Y."/>
            <person name="Xia L."/>
            <person name="Li J."/>
            <person name="Zhao F."/>
            <person name="Cao W."/>
        </authorList>
    </citation>
    <scope>NUCLEOTIDE SEQUENCE</scope>
    <source>
        <strain evidence="5">Rsan-2018</strain>
        <tissue evidence="5">Larvae</tissue>
    </source>
</reference>
<dbReference type="InterPro" id="IPR002048">
    <property type="entry name" value="EF_hand_dom"/>
</dbReference>
<dbReference type="VEuPathDB" id="VectorBase:RSAN_044221"/>
<dbReference type="InterPro" id="IPR018247">
    <property type="entry name" value="EF_Hand_1_Ca_BS"/>
</dbReference>
<dbReference type="InterPro" id="IPR050230">
    <property type="entry name" value="CALM/Myosin/TropC-like"/>
</dbReference>
<dbReference type="Proteomes" id="UP000821837">
    <property type="component" value="Unassembled WGS sequence"/>
</dbReference>
<reference evidence="5" key="1">
    <citation type="journal article" date="2020" name="Cell">
        <title>Large-Scale Comparative Analyses of Tick Genomes Elucidate Their Genetic Diversity and Vector Capacities.</title>
        <authorList>
            <consortium name="Tick Genome and Microbiome Consortium (TIGMIC)"/>
            <person name="Jia N."/>
            <person name="Wang J."/>
            <person name="Shi W."/>
            <person name="Du L."/>
            <person name="Sun Y."/>
            <person name="Zhan W."/>
            <person name="Jiang J.F."/>
            <person name="Wang Q."/>
            <person name="Zhang B."/>
            <person name="Ji P."/>
            <person name="Bell-Sakyi L."/>
            <person name="Cui X.M."/>
            <person name="Yuan T.T."/>
            <person name="Jiang B.G."/>
            <person name="Yang W.F."/>
            <person name="Lam T.T."/>
            <person name="Chang Q.C."/>
            <person name="Ding S.J."/>
            <person name="Wang X.J."/>
            <person name="Zhu J.G."/>
            <person name="Ruan X.D."/>
            <person name="Zhao L."/>
            <person name="Wei J.T."/>
            <person name="Ye R.Z."/>
            <person name="Que T.C."/>
            <person name="Du C.H."/>
            <person name="Zhou Y.H."/>
            <person name="Cheng J.X."/>
            <person name="Dai P.F."/>
            <person name="Guo W.B."/>
            <person name="Han X.H."/>
            <person name="Huang E.J."/>
            <person name="Li L.F."/>
            <person name="Wei W."/>
            <person name="Gao Y.C."/>
            <person name="Liu J.Z."/>
            <person name="Shao H.Z."/>
            <person name="Wang X."/>
            <person name="Wang C.C."/>
            <person name="Yang T.C."/>
            <person name="Huo Q.B."/>
            <person name="Li W."/>
            <person name="Chen H.Y."/>
            <person name="Chen S.E."/>
            <person name="Zhou L.G."/>
            <person name="Ni X.B."/>
            <person name="Tian J.H."/>
            <person name="Sheng Y."/>
            <person name="Liu T."/>
            <person name="Pan Y.S."/>
            <person name="Xia L.Y."/>
            <person name="Li J."/>
            <person name="Zhao F."/>
            <person name="Cao W.C."/>
        </authorList>
    </citation>
    <scope>NUCLEOTIDE SEQUENCE</scope>
    <source>
        <strain evidence="5">Rsan-2018</strain>
    </source>
</reference>
<evidence type="ECO:0000259" key="4">
    <source>
        <dbReference type="PROSITE" id="PS50222"/>
    </source>
</evidence>
<evidence type="ECO:0000256" key="1">
    <source>
        <dbReference type="ARBA" id="ARBA00022737"/>
    </source>
</evidence>
<dbReference type="PANTHER" id="PTHR23048">
    <property type="entry name" value="MYOSIN LIGHT CHAIN 1, 3"/>
    <property type="match status" value="1"/>
</dbReference>
<dbReference type="PROSITE" id="PS00018">
    <property type="entry name" value="EF_HAND_1"/>
    <property type="match status" value="4"/>
</dbReference>
<feature type="compositionally biased region" description="Gly residues" evidence="3">
    <location>
        <begin position="87"/>
        <end position="96"/>
    </location>
</feature>
<dbReference type="SUPFAM" id="SSF47473">
    <property type="entry name" value="EF-hand"/>
    <property type="match status" value="1"/>
</dbReference>
<evidence type="ECO:0000313" key="6">
    <source>
        <dbReference type="Proteomes" id="UP000821837"/>
    </source>
</evidence>
<dbReference type="CDD" id="cd00051">
    <property type="entry name" value="EFh"/>
    <property type="match status" value="2"/>
</dbReference>
<protein>
    <recommendedName>
        <fullName evidence="4">EF-hand domain-containing protein</fullName>
    </recommendedName>
</protein>
<keyword evidence="6" id="KW-1185">Reference proteome</keyword>
<evidence type="ECO:0000256" key="3">
    <source>
        <dbReference type="SAM" id="MobiDB-lite"/>
    </source>
</evidence>
<feature type="domain" description="EF-hand" evidence="4">
    <location>
        <begin position="182"/>
        <end position="217"/>
    </location>
</feature>
<proteinExistence type="predicted"/>